<feature type="domain" description="Zona occludens toxin N-terminal" evidence="2">
    <location>
        <begin position="1"/>
        <end position="191"/>
    </location>
</feature>
<organism evidence="3 4">
    <name type="scientific">Ralstonia wenshanensis</name>
    <dbReference type="NCBI Taxonomy" id="2842456"/>
    <lineage>
        <taxon>Bacteria</taxon>
        <taxon>Pseudomonadati</taxon>
        <taxon>Pseudomonadota</taxon>
        <taxon>Betaproteobacteria</taxon>
        <taxon>Burkholderiales</taxon>
        <taxon>Burkholderiaceae</taxon>
        <taxon>Ralstonia</taxon>
    </lineage>
</organism>
<reference evidence="3 4" key="1">
    <citation type="submission" date="2023-07" db="EMBL/GenBank/DDBJ databases">
        <authorList>
            <person name="Peeters C."/>
        </authorList>
    </citation>
    <scope>NUCLEOTIDE SEQUENCE [LARGE SCALE GENOMIC DNA]</scope>
    <source>
        <strain evidence="3 4">LMG 18091</strain>
    </source>
</reference>
<accession>A0AAD2B544</accession>
<dbReference type="AlphaFoldDB" id="A0AAD2B544"/>
<dbReference type="Gene3D" id="3.40.50.300">
    <property type="entry name" value="P-loop containing nucleotide triphosphate hydrolases"/>
    <property type="match status" value="1"/>
</dbReference>
<dbReference type="RefSeq" id="WP_316870940.1">
    <property type="nucleotide sequence ID" value="NZ_CATWAF010000005.1"/>
</dbReference>
<evidence type="ECO:0000259" key="2">
    <source>
        <dbReference type="Pfam" id="PF05707"/>
    </source>
</evidence>
<protein>
    <recommendedName>
        <fullName evidence="2">Zona occludens toxin N-terminal domain-containing protein</fullName>
    </recommendedName>
</protein>
<gene>
    <name evidence="3" type="ORF">LMG18091_03697</name>
</gene>
<evidence type="ECO:0000313" key="3">
    <source>
        <dbReference type="EMBL" id="CAJ0702489.1"/>
    </source>
</evidence>
<sequence length="449" mass="49014">MLIVHEGLPGAGKTWEAVVKRLIPALQKGRKVFARINGLDHAKIAEVAGLEVAQVNELLHEIPEAEVLRWNELVENDSLVILDEAQNFWPHGNSRAMGQNQIKAIAEHRHRGLDVVLMCQVLQGAGGVHPVWVNRVDQKIVFEKMNARGNDKKYKWTAYKGQHNGTKIKFTEINKGSEVYDPKYFGCYKSHQDDTSNTETYKDARTNVWNNPVLRKFAPAMVICACVAVWYLWHAFKGGGLEKSLGGHKVEKTVTVTSTPPMVTSASAVQVAAAQPQPAAAKSAPVSEAQKQDAMADDYVATISQKWRPRLSGLVWGAKGARLVVEWYDESFRLKERFSAAQLEEFGWGVARSAYGEHIILSKGGVHIAVTSWPMESFGKVSEADSRAIASQSSGGASGFGPSDWRRDEGVSGGGGSVVSRDSGSDWPGYGADGLVKHAKPVRSILTSG</sequence>
<dbReference type="InterPro" id="IPR027417">
    <property type="entry name" value="P-loop_NTPase"/>
</dbReference>
<name>A0AAD2B544_9RALS</name>
<proteinExistence type="predicted"/>
<feature type="region of interest" description="Disordered" evidence="1">
    <location>
        <begin position="391"/>
        <end position="435"/>
    </location>
</feature>
<feature type="compositionally biased region" description="Low complexity" evidence="1">
    <location>
        <begin position="391"/>
        <end position="403"/>
    </location>
</feature>
<comment type="caution">
    <text evidence="3">The sequence shown here is derived from an EMBL/GenBank/DDBJ whole genome shotgun (WGS) entry which is preliminary data.</text>
</comment>
<dbReference type="EMBL" id="CATWAF010000005">
    <property type="protein sequence ID" value="CAJ0702489.1"/>
    <property type="molecule type" value="Genomic_DNA"/>
</dbReference>
<keyword evidence="4" id="KW-1185">Reference proteome</keyword>
<dbReference type="InterPro" id="IPR008900">
    <property type="entry name" value="Zot_N"/>
</dbReference>
<evidence type="ECO:0000256" key="1">
    <source>
        <dbReference type="SAM" id="MobiDB-lite"/>
    </source>
</evidence>
<dbReference type="Pfam" id="PF05707">
    <property type="entry name" value="Zot"/>
    <property type="match status" value="1"/>
</dbReference>
<dbReference type="Proteomes" id="UP001189915">
    <property type="component" value="Unassembled WGS sequence"/>
</dbReference>
<evidence type="ECO:0000313" key="4">
    <source>
        <dbReference type="Proteomes" id="UP001189915"/>
    </source>
</evidence>